<dbReference type="InterPro" id="IPR013762">
    <property type="entry name" value="Integrase-like_cat_sf"/>
</dbReference>
<sequence>MNTVEPIRDWDLLLDIEDYLESKRSKRNYVLFMSGIHLGIRISDILRLKVSDVRNKEHIYIREEKTGKENSIAIHEELAEIYNEFTKGKDRNSYLFRDERRRKDGKPRKNKPISRQQVWNILNDIADRFEYTDPIGCHTLRKTFGYWMYQTDASNIMTIKDALNHSDLEYTKRYIGVTKDDKDKMLKSISFRGKCPKK</sequence>
<protein>
    <submittedName>
        <fullName evidence="3">Integrase/recombinase YoeC</fullName>
    </submittedName>
</protein>
<dbReference type="PANTHER" id="PTHR30349:SF82">
    <property type="entry name" value="INTEGRASE_RECOMBINASE YOEC-RELATED"/>
    <property type="match status" value="1"/>
</dbReference>
<keyword evidence="1" id="KW-0233">DNA recombination</keyword>
<dbReference type="GO" id="GO:0003677">
    <property type="term" value="F:DNA binding"/>
    <property type="evidence" value="ECO:0007669"/>
    <property type="project" value="InterPro"/>
</dbReference>
<dbReference type="Gene3D" id="1.10.443.10">
    <property type="entry name" value="Intergrase catalytic core"/>
    <property type="match status" value="1"/>
</dbReference>
<evidence type="ECO:0000256" key="1">
    <source>
        <dbReference type="ARBA" id="ARBA00023172"/>
    </source>
</evidence>
<dbReference type="Pfam" id="PF00589">
    <property type="entry name" value="Phage_integrase"/>
    <property type="match status" value="1"/>
</dbReference>
<dbReference type="SUPFAM" id="SSF56349">
    <property type="entry name" value="DNA breaking-rejoining enzymes"/>
    <property type="match status" value="1"/>
</dbReference>
<evidence type="ECO:0000313" key="3">
    <source>
        <dbReference type="EMBL" id="CAI3545481.1"/>
    </source>
</evidence>
<accession>A0AAD1YDH1</accession>
<gene>
    <name evidence="3" type="primary">yoeC</name>
    <name evidence="3" type="ORF">CNEO2_150012</name>
</gene>
<evidence type="ECO:0000259" key="2">
    <source>
        <dbReference type="PROSITE" id="PS51898"/>
    </source>
</evidence>
<comment type="caution">
    <text evidence="3">The sequence shown here is derived from an EMBL/GenBank/DDBJ whole genome shotgun (WGS) entry which is preliminary data.</text>
</comment>
<dbReference type="PANTHER" id="PTHR30349">
    <property type="entry name" value="PHAGE INTEGRASE-RELATED"/>
    <property type="match status" value="1"/>
</dbReference>
<dbReference type="GO" id="GO:0015074">
    <property type="term" value="P:DNA integration"/>
    <property type="evidence" value="ECO:0007669"/>
    <property type="project" value="InterPro"/>
</dbReference>
<dbReference type="InterPro" id="IPR011010">
    <property type="entry name" value="DNA_brk_join_enz"/>
</dbReference>
<dbReference type="Proteomes" id="UP001189143">
    <property type="component" value="Unassembled WGS sequence"/>
</dbReference>
<reference evidence="3" key="1">
    <citation type="submission" date="2022-10" db="EMBL/GenBank/DDBJ databases">
        <authorList>
            <person name="Aires J."/>
            <person name="Mesa V."/>
        </authorList>
    </citation>
    <scope>NUCLEOTIDE SEQUENCE</scope>
    <source>
        <strain evidence="3">Clostridium neonatale JD116</strain>
    </source>
</reference>
<dbReference type="RefSeq" id="WP_317049131.1">
    <property type="nucleotide sequence ID" value="NZ_CAMRXC010000033.1"/>
</dbReference>
<proteinExistence type="predicted"/>
<name>A0AAD1YDH1_9CLOT</name>
<dbReference type="EMBL" id="CAMTCP010000066">
    <property type="protein sequence ID" value="CAI3545481.1"/>
    <property type="molecule type" value="Genomic_DNA"/>
</dbReference>
<feature type="domain" description="Tyr recombinase" evidence="2">
    <location>
        <begin position="1"/>
        <end position="187"/>
    </location>
</feature>
<organism evidence="3 4">
    <name type="scientific">Clostridium neonatale</name>
    <dbReference type="NCBI Taxonomy" id="137838"/>
    <lineage>
        <taxon>Bacteria</taxon>
        <taxon>Bacillati</taxon>
        <taxon>Bacillota</taxon>
        <taxon>Clostridia</taxon>
        <taxon>Eubacteriales</taxon>
        <taxon>Clostridiaceae</taxon>
        <taxon>Clostridium</taxon>
    </lineage>
</organism>
<dbReference type="InterPro" id="IPR002104">
    <property type="entry name" value="Integrase_catalytic"/>
</dbReference>
<dbReference type="AlphaFoldDB" id="A0AAD1YDH1"/>
<dbReference type="PROSITE" id="PS51898">
    <property type="entry name" value="TYR_RECOMBINASE"/>
    <property type="match status" value="1"/>
</dbReference>
<dbReference type="GO" id="GO:0006310">
    <property type="term" value="P:DNA recombination"/>
    <property type="evidence" value="ECO:0007669"/>
    <property type="project" value="UniProtKB-KW"/>
</dbReference>
<dbReference type="InterPro" id="IPR050090">
    <property type="entry name" value="Tyrosine_recombinase_XerCD"/>
</dbReference>
<evidence type="ECO:0000313" key="4">
    <source>
        <dbReference type="Proteomes" id="UP001189143"/>
    </source>
</evidence>